<dbReference type="Proteomes" id="UP001615411">
    <property type="component" value="Unassembled WGS sequence"/>
</dbReference>
<protein>
    <submittedName>
        <fullName evidence="1">LysR family transcriptional regulator</fullName>
    </submittedName>
</protein>
<name>A0ACC7M084_9PSED</name>
<evidence type="ECO:0000313" key="2">
    <source>
        <dbReference type="Proteomes" id="UP001615411"/>
    </source>
</evidence>
<dbReference type="EMBL" id="JBIUGF010000091">
    <property type="protein sequence ID" value="MFJ1340736.1"/>
    <property type="molecule type" value="Genomic_DNA"/>
</dbReference>
<proteinExistence type="predicted"/>
<organism evidence="1 2">
    <name type="scientific">Pseudomonas caricapapayae</name>
    <dbReference type="NCBI Taxonomy" id="46678"/>
    <lineage>
        <taxon>Bacteria</taxon>
        <taxon>Pseudomonadati</taxon>
        <taxon>Pseudomonadota</taxon>
        <taxon>Gammaproteobacteria</taxon>
        <taxon>Pseudomonadales</taxon>
        <taxon>Pseudomonadaceae</taxon>
        <taxon>Pseudomonas</taxon>
    </lineage>
</organism>
<comment type="caution">
    <text evidence="1">The sequence shown here is derived from an EMBL/GenBank/DDBJ whole genome shotgun (WGS) entry which is preliminary data.</text>
</comment>
<reference evidence="1" key="1">
    <citation type="submission" date="2024-10" db="EMBL/GenBank/DDBJ databases">
        <title>Aeromonas and Pseudomonas from the Cagarras Archipelago, Rio de Janeiro, Brazil.</title>
        <authorList>
            <person name="Canellas A.L.B."/>
            <person name="Laport M.S."/>
        </authorList>
    </citation>
    <scope>NUCLEOTIDE SEQUENCE</scope>
    <source>
        <strain evidence="1">ACP-7</strain>
    </source>
</reference>
<gene>
    <name evidence="1" type="ORF">ACIKP7_21670</name>
</gene>
<sequence>MIRPHLPLNALRAFEASARHLSFTRAAIELCVTQAAVSHQVKSLEAQLKVTLFKRLPRGLMLTSEGETLLPVLRDCFDRIAQALDRFEGGHYREVLTVGAVGTFAVGWLLPRLVDFQARHPYIDLRLSTNNNRVDVAAEGLDYAIRFGSGAWHGIEAVPLFEAPLSVLCTPQIAAQLQSPADLLQQTLLRSYRADEWTEWFIAAGVTGAAQPARTVVFDSSLGMMEAAQQGVGVALAPPLMFERLLASDAVRQPFAVSISTGSYWLTRLQSRAETTAMLAFKAWLCSAAAAEALL</sequence>
<evidence type="ECO:0000313" key="1">
    <source>
        <dbReference type="EMBL" id="MFJ1340736.1"/>
    </source>
</evidence>
<accession>A0ACC7M084</accession>
<keyword evidence="2" id="KW-1185">Reference proteome</keyword>